<feature type="region of interest" description="Disordered" evidence="1">
    <location>
        <begin position="1"/>
        <end position="42"/>
    </location>
</feature>
<feature type="non-terminal residue" evidence="2">
    <location>
        <position position="167"/>
    </location>
</feature>
<organism evidence="2 3">
    <name type="scientific">Lymnaea stagnalis</name>
    <name type="common">Great pond snail</name>
    <name type="synonym">Helix stagnalis</name>
    <dbReference type="NCBI Taxonomy" id="6523"/>
    <lineage>
        <taxon>Eukaryota</taxon>
        <taxon>Metazoa</taxon>
        <taxon>Spiralia</taxon>
        <taxon>Lophotrochozoa</taxon>
        <taxon>Mollusca</taxon>
        <taxon>Gastropoda</taxon>
        <taxon>Heterobranchia</taxon>
        <taxon>Euthyneura</taxon>
        <taxon>Panpulmonata</taxon>
        <taxon>Hygrophila</taxon>
        <taxon>Lymnaeoidea</taxon>
        <taxon>Lymnaeidae</taxon>
        <taxon>Lymnaea</taxon>
    </lineage>
</organism>
<dbReference type="AlphaFoldDB" id="A0AAV2IKM2"/>
<accession>A0AAV2IKM2</accession>
<gene>
    <name evidence="2" type="ORF">GSLYS_00021043001</name>
</gene>
<feature type="non-terminal residue" evidence="2">
    <location>
        <position position="1"/>
    </location>
</feature>
<evidence type="ECO:0000256" key="1">
    <source>
        <dbReference type="SAM" id="MobiDB-lite"/>
    </source>
</evidence>
<keyword evidence="3" id="KW-1185">Reference proteome</keyword>
<reference evidence="2 3" key="1">
    <citation type="submission" date="2024-04" db="EMBL/GenBank/DDBJ databases">
        <authorList>
            <consortium name="Genoscope - CEA"/>
            <person name="William W."/>
        </authorList>
    </citation>
    <scope>NUCLEOTIDE SEQUENCE [LARGE SCALE GENOMIC DNA]</scope>
</reference>
<name>A0AAV2IKM2_LYMST</name>
<proteinExistence type="predicted"/>
<protein>
    <submittedName>
        <fullName evidence="2">Uncharacterized protein</fullName>
    </submittedName>
</protein>
<evidence type="ECO:0000313" key="2">
    <source>
        <dbReference type="EMBL" id="CAL1547726.1"/>
    </source>
</evidence>
<sequence>SKTLTAEFLSNARQFPERGKKDQQPQGGALREMSAGGSVESSRYQSRGEQIYVRRVYTKYGVDREQMNGMAVSLRNYNRAHVLVGELYTRAIRIVWSRGLRPPRFGVNVIRKMNRIRIQLRRRFADTELSREVLNGNFEPASTSLVKKDILQIAGDSHPRTPSIDSR</sequence>
<dbReference type="EMBL" id="CAXITT010001049">
    <property type="protein sequence ID" value="CAL1547726.1"/>
    <property type="molecule type" value="Genomic_DNA"/>
</dbReference>
<comment type="caution">
    <text evidence="2">The sequence shown here is derived from an EMBL/GenBank/DDBJ whole genome shotgun (WGS) entry which is preliminary data.</text>
</comment>
<evidence type="ECO:0000313" key="3">
    <source>
        <dbReference type="Proteomes" id="UP001497497"/>
    </source>
</evidence>
<dbReference type="Proteomes" id="UP001497497">
    <property type="component" value="Unassembled WGS sequence"/>
</dbReference>